<dbReference type="Gramene" id="TraesMAC1B03G00366790.1">
    <property type="protein sequence ID" value="TraesMAC1B03G00366790.1"/>
    <property type="gene ID" value="TraesMAC1B03G00366790"/>
</dbReference>
<organism evidence="2">
    <name type="scientific">Triticum aestivum</name>
    <name type="common">Wheat</name>
    <dbReference type="NCBI Taxonomy" id="4565"/>
    <lineage>
        <taxon>Eukaryota</taxon>
        <taxon>Viridiplantae</taxon>
        <taxon>Streptophyta</taxon>
        <taxon>Embryophyta</taxon>
        <taxon>Tracheophyta</taxon>
        <taxon>Spermatophyta</taxon>
        <taxon>Magnoliopsida</taxon>
        <taxon>Liliopsida</taxon>
        <taxon>Poales</taxon>
        <taxon>Poaceae</taxon>
        <taxon>BOP clade</taxon>
        <taxon>Pooideae</taxon>
        <taxon>Triticodae</taxon>
        <taxon>Triticeae</taxon>
        <taxon>Triticinae</taxon>
        <taxon>Triticum</taxon>
    </lineage>
</organism>
<dbReference type="Gramene" id="TraesSYM1B03G00372410.1">
    <property type="protein sequence ID" value="TraesSYM1B03G00372410.1"/>
    <property type="gene ID" value="TraesSYM1B03G00372410"/>
</dbReference>
<reference evidence="2" key="1">
    <citation type="submission" date="2018-08" db="EMBL/GenBank/DDBJ databases">
        <authorList>
            <person name="Rossello M."/>
        </authorList>
    </citation>
    <scope>NUCLEOTIDE SEQUENCE [LARGE SCALE GENOMIC DNA]</scope>
    <source>
        <strain evidence="2">cv. Chinese Spring</strain>
    </source>
</reference>
<proteinExistence type="predicted"/>
<keyword evidence="1" id="KW-0812">Transmembrane</keyword>
<evidence type="ECO:0000313" key="3">
    <source>
        <dbReference type="Proteomes" id="UP000019116"/>
    </source>
</evidence>
<evidence type="ECO:0000256" key="1">
    <source>
        <dbReference type="SAM" id="Phobius"/>
    </source>
</evidence>
<dbReference type="Proteomes" id="UP000019116">
    <property type="component" value="Chromosome 1B"/>
</dbReference>
<gene>
    <name evidence="2" type="primary">LOC123142619</name>
</gene>
<dbReference type="PaxDb" id="4565-Traes_1DL_B5E6E273B.2"/>
<evidence type="ECO:0000313" key="2">
    <source>
        <dbReference type="EnsemblPlants" id="TraesCS1B02G377300.1"/>
    </source>
</evidence>
<dbReference type="Gramene" id="TraesCLE_scaffold_063295_01G000100.1">
    <property type="protein sequence ID" value="TraesCLE_scaffold_063295_01G000100.1"/>
    <property type="gene ID" value="TraesCLE_scaffold_063295_01G000100"/>
</dbReference>
<dbReference type="Gramene" id="TraesJUL1B03G00366560.1">
    <property type="protein sequence ID" value="TraesJUL1B03G00366560.1"/>
    <property type="gene ID" value="TraesJUL1B03G00366560"/>
</dbReference>
<reference evidence="2" key="2">
    <citation type="submission" date="2018-10" db="UniProtKB">
        <authorList>
            <consortium name="EnsemblPlants"/>
        </authorList>
    </citation>
    <scope>IDENTIFICATION</scope>
</reference>
<protein>
    <submittedName>
        <fullName evidence="2">Uncharacterized protein</fullName>
    </submittedName>
</protein>
<keyword evidence="3" id="KW-1185">Reference proteome</keyword>
<dbReference type="SMR" id="A0A3B5Z3N4"/>
<feature type="transmembrane region" description="Helical" evidence="1">
    <location>
        <begin position="121"/>
        <end position="140"/>
    </location>
</feature>
<dbReference type="Gramene" id="TraesPARA_EIv1.0_0201990.1">
    <property type="protein sequence ID" value="TraesPARA_EIv1.0_0201990.1.CDS"/>
    <property type="gene ID" value="TraesPARA_EIv1.0_0201990"/>
</dbReference>
<sequence length="141" mass="16132">MTSAIRSAAALRQRLPRLLSSATRSVPRALEEERRFLFRRAGPPAMGDPRLFSSSSTGKSYTHPCKLNLRHKKQSLEDSLAYLNRMAKKEARDWREMRQHLEASEQRQIELEKVYKRQDRVVNCAAAALFLALLAGNVFFG</sequence>
<dbReference type="Gramene" id="TraesWEE_scaffold_024032_01G000100.1">
    <property type="protein sequence ID" value="TraesWEE_scaffold_024032_01G000100.1"/>
    <property type="gene ID" value="TraesWEE_scaffold_024032_01G000100"/>
</dbReference>
<dbReference type="OMA" id="THPCKLN"/>
<dbReference type="EnsemblPlants" id="TraesCS1B02G377300.1">
    <property type="protein sequence ID" value="TraesCS1B02G377300.1"/>
    <property type="gene ID" value="TraesCS1B02G377300"/>
</dbReference>
<dbReference type="RefSeq" id="XP_044417388.1">
    <property type="nucleotide sequence ID" value="XM_044561453.1"/>
</dbReference>
<accession>A0A3B5Z3N4</accession>
<keyword evidence="1" id="KW-0472">Membrane</keyword>
<dbReference type="OrthoDB" id="10361297at2759"/>
<dbReference type="Gramene" id="TraesLDM1B03G00366080.1">
    <property type="protein sequence ID" value="TraesLDM1B03G00366080.1"/>
    <property type="gene ID" value="TraesLDM1B03G00366080"/>
</dbReference>
<name>A0A3B5Z3N4_WHEAT</name>
<dbReference type="Gramene" id="TraesNOR1B03G00369740.1">
    <property type="protein sequence ID" value="TraesNOR1B03G00369740.1"/>
    <property type="gene ID" value="TraesNOR1B03G00369740"/>
</dbReference>
<dbReference type="AlphaFoldDB" id="A0A3B5Z3N4"/>
<dbReference type="Gramene" id="TraesJAG1B03G00364140.1">
    <property type="protein sequence ID" value="TraesJAG1B03G00364140.1"/>
    <property type="gene ID" value="TraesJAG1B03G00364140"/>
</dbReference>
<dbReference type="Gramene" id="TraesSTA1B03G00364780.1">
    <property type="protein sequence ID" value="TraesSTA1B03G00364780.1"/>
    <property type="gene ID" value="TraesSTA1B03G00364780"/>
</dbReference>
<dbReference type="Gramene" id="TraesLAC1B03G00369160.1">
    <property type="protein sequence ID" value="TraesLAC1B03G00369160.1"/>
    <property type="gene ID" value="TraesLAC1B03G00369160"/>
</dbReference>
<keyword evidence="1" id="KW-1133">Transmembrane helix</keyword>
<dbReference type="Gramene" id="TraesCS1B02G377300.1">
    <property type="protein sequence ID" value="TraesCS1B02G377300.1"/>
    <property type="gene ID" value="TraesCS1B02G377300"/>
</dbReference>
<dbReference type="GeneID" id="123142619"/>